<gene>
    <name evidence="1" type="ORF">WJX72_007491</name>
</gene>
<name>A0AAW1PIQ9_9CHLO</name>
<evidence type="ECO:0000313" key="2">
    <source>
        <dbReference type="Proteomes" id="UP001489004"/>
    </source>
</evidence>
<protein>
    <submittedName>
        <fullName evidence="1">Uncharacterized protein</fullName>
    </submittedName>
</protein>
<comment type="caution">
    <text evidence="1">The sequence shown here is derived from an EMBL/GenBank/DDBJ whole genome shotgun (WGS) entry which is preliminary data.</text>
</comment>
<keyword evidence="2" id="KW-1185">Reference proteome</keyword>
<reference evidence="1 2" key="1">
    <citation type="journal article" date="2024" name="Nat. Commun.">
        <title>Phylogenomics reveals the evolutionary origins of lichenization in chlorophyte algae.</title>
        <authorList>
            <person name="Puginier C."/>
            <person name="Libourel C."/>
            <person name="Otte J."/>
            <person name="Skaloud P."/>
            <person name="Haon M."/>
            <person name="Grisel S."/>
            <person name="Petersen M."/>
            <person name="Berrin J.G."/>
            <person name="Delaux P.M."/>
            <person name="Dal Grande F."/>
            <person name="Keller J."/>
        </authorList>
    </citation>
    <scope>NUCLEOTIDE SEQUENCE [LARGE SCALE GENOMIC DNA]</scope>
    <source>
        <strain evidence="1 2">SAG 2043</strain>
    </source>
</reference>
<evidence type="ECO:0000313" key="1">
    <source>
        <dbReference type="EMBL" id="KAK9807734.1"/>
    </source>
</evidence>
<organism evidence="1 2">
    <name type="scientific">[Myrmecia] bisecta</name>
    <dbReference type="NCBI Taxonomy" id="41462"/>
    <lineage>
        <taxon>Eukaryota</taxon>
        <taxon>Viridiplantae</taxon>
        <taxon>Chlorophyta</taxon>
        <taxon>core chlorophytes</taxon>
        <taxon>Trebouxiophyceae</taxon>
        <taxon>Trebouxiales</taxon>
        <taxon>Trebouxiaceae</taxon>
        <taxon>Myrmecia</taxon>
    </lineage>
</organism>
<sequence length="180" mass="20443">MTTKRTEDEAPQFVTAIDLCRAAEKVYGNQYNQTCEVFYSDTRVKPYADYETYTPGKTDSEPFRLRVEAAWVAVLSRYDATFTADRIAWSGRPRWVPKPVKEGGGRRWKISLHLVVQGFATTLRHLNTFIQRHKQDLLAGKGLDESVYKEAEQLFNMVGACKGPYGEEQHTLAAMPEGTT</sequence>
<dbReference type="EMBL" id="JALJOR010000012">
    <property type="protein sequence ID" value="KAK9807734.1"/>
    <property type="molecule type" value="Genomic_DNA"/>
</dbReference>
<dbReference type="Proteomes" id="UP001489004">
    <property type="component" value="Unassembled WGS sequence"/>
</dbReference>
<proteinExistence type="predicted"/>
<dbReference type="AlphaFoldDB" id="A0AAW1PIQ9"/>
<accession>A0AAW1PIQ9</accession>